<feature type="transmembrane region" description="Helical" evidence="1">
    <location>
        <begin position="36"/>
        <end position="54"/>
    </location>
</feature>
<feature type="transmembrane region" description="Helical" evidence="1">
    <location>
        <begin position="6"/>
        <end position="24"/>
    </location>
</feature>
<evidence type="ECO:0000313" key="3">
    <source>
        <dbReference type="Proteomes" id="UP001623349"/>
    </source>
</evidence>
<dbReference type="InterPro" id="IPR004156">
    <property type="entry name" value="OATP"/>
</dbReference>
<sequence>MASTGIILVPGGAIGNFLGGFIVSKLKMSCRSQMKFIMLTSIMSLLLLILNIFVKCERVKFAGISEDYEG</sequence>
<organism evidence="2 3">
    <name type="scientific">Apodemus speciosus</name>
    <name type="common">Large Japanese field mouse</name>
    <dbReference type="NCBI Taxonomy" id="105296"/>
    <lineage>
        <taxon>Eukaryota</taxon>
        <taxon>Metazoa</taxon>
        <taxon>Chordata</taxon>
        <taxon>Craniata</taxon>
        <taxon>Vertebrata</taxon>
        <taxon>Euteleostomi</taxon>
        <taxon>Mammalia</taxon>
        <taxon>Eutheria</taxon>
        <taxon>Euarchontoglires</taxon>
        <taxon>Glires</taxon>
        <taxon>Rodentia</taxon>
        <taxon>Myomorpha</taxon>
        <taxon>Muroidea</taxon>
        <taxon>Muridae</taxon>
        <taxon>Murinae</taxon>
        <taxon>Apodemus</taxon>
    </lineage>
</organism>
<protein>
    <submittedName>
        <fullName evidence="2">Solute carrier organic anion transporter family member 4C1</fullName>
    </submittedName>
</protein>
<dbReference type="Pfam" id="PF03137">
    <property type="entry name" value="OATP"/>
    <property type="match status" value="1"/>
</dbReference>
<dbReference type="Proteomes" id="UP001623349">
    <property type="component" value="Unassembled WGS sequence"/>
</dbReference>
<comment type="caution">
    <text evidence="2">The sequence shown here is derived from an EMBL/GenBank/DDBJ whole genome shotgun (WGS) entry which is preliminary data.</text>
</comment>
<evidence type="ECO:0000256" key="1">
    <source>
        <dbReference type="SAM" id="Phobius"/>
    </source>
</evidence>
<keyword evidence="1" id="KW-0472">Membrane</keyword>
<dbReference type="PANTHER" id="PTHR11388">
    <property type="entry name" value="ORGANIC ANION TRANSPORTER"/>
    <property type="match status" value="1"/>
</dbReference>
<name>A0ABQ0EEN0_APOSI</name>
<accession>A0ABQ0EEN0</accession>
<proteinExistence type="predicted"/>
<keyword evidence="3" id="KW-1185">Reference proteome</keyword>
<reference evidence="2 3" key="1">
    <citation type="submission" date="2024-08" db="EMBL/GenBank/DDBJ databases">
        <title>The draft genome of Apodemus speciosus.</title>
        <authorList>
            <person name="Nabeshima K."/>
            <person name="Suzuki S."/>
            <person name="Onuma M."/>
        </authorList>
    </citation>
    <scope>NUCLEOTIDE SEQUENCE [LARGE SCALE GENOMIC DNA]</scope>
    <source>
        <strain evidence="2">IB14-021</strain>
    </source>
</reference>
<keyword evidence="1" id="KW-0812">Transmembrane</keyword>
<evidence type="ECO:0000313" key="2">
    <source>
        <dbReference type="EMBL" id="GAB1285293.1"/>
    </source>
</evidence>
<dbReference type="EMBL" id="BAAFST010000001">
    <property type="protein sequence ID" value="GAB1285293.1"/>
    <property type="molecule type" value="Genomic_DNA"/>
</dbReference>
<keyword evidence="1" id="KW-1133">Transmembrane helix</keyword>
<gene>
    <name evidence="2" type="ORF">APTSU1_000052300</name>
</gene>
<dbReference type="PANTHER" id="PTHR11388:SF95">
    <property type="entry name" value="SOLUTE CARRIER ORGANIC ANION TRANSPORTER FAMILY MEMBER 6A1"/>
    <property type="match status" value="1"/>
</dbReference>